<reference evidence="4 5" key="1">
    <citation type="submission" date="2017-10" db="EMBL/GenBank/DDBJ databases">
        <title>Bacillus sp. nov., a halophilic bacterium isolated from a Keqin Lake.</title>
        <authorList>
            <person name="Wang H."/>
        </authorList>
    </citation>
    <scope>NUCLEOTIDE SEQUENCE [LARGE SCALE GENOMIC DNA]</scope>
    <source>
        <strain evidence="4 5">KCTC 13187</strain>
    </source>
</reference>
<keyword evidence="2" id="KW-0784">Thiamine biosynthesis</keyword>
<dbReference type="SUPFAM" id="SSF51391">
    <property type="entry name" value="Thiamin phosphate synthase"/>
    <property type="match status" value="1"/>
</dbReference>
<dbReference type="AlphaFoldDB" id="A0A3A9KC01"/>
<dbReference type="GO" id="GO:0004789">
    <property type="term" value="F:thiamine-phosphate diphosphorylase activity"/>
    <property type="evidence" value="ECO:0007669"/>
    <property type="project" value="TreeGrafter"/>
</dbReference>
<accession>A0A3A9KC01</accession>
<dbReference type="InterPro" id="IPR036206">
    <property type="entry name" value="ThiamineP_synth_sf"/>
</dbReference>
<dbReference type="OrthoDB" id="9815348at2"/>
<sequence length="223" mass="24498">MTNQDFDFHIISDGNHSIETLVEKALLVAPYVDFIQLREKQKSSAELYETIQLLLVAGIPSSKITVNDRADVAHVTQVAGVQLAFHSLHVAAVKKAFPSLRIGKSIHSVTEAKEAEESGADYLLFGHIYQSSSKPGKQPNGLQGLRNIVETVTIPVIAIGGIQPAHVNDIMETGANGMAVMSGVFSASNPEKAARTYKEAYERSFIFQERSNKHVHTSEWEKR</sequence>
<dbReference type="EMBL" id="PDOE01000004">
    <property type="protein sequence ID" value="RKL67143.1"/>
    <property type="molecule type" value="Genomic_DNA"/>
</dbReference>
<evidence type="ECO:0000313" key="4">
    <source>
        <dbReference type="EMBL" id="RKL67143.1"/>
    </source>
</evidence>
<gene>
    <name evidence="4" type="ORF">CR203_11570</name>
</gene>
<comment type="caution">
    <text evidence="4">The sequence shown here is derived from an EMBL/GenBank/DDBJ whole genome shotgun (WGS) entry which is preliminary data.</text>
</comment>
<dbReference type="NCBIfam" id="NF005819">
    <property type="entry name" value="PRK07695.1"/>
    <property type="match status" value="1"/>
</dbReference>
<proteinExistence type="predicted"/>
<dbReference type="GO" id="GO:0009228">
    <property type="term" value="P:thiamine biosynthetic process"/>
    <property type="evidence" value="ECO:0007669"/>
    <property type="project" value="UniProtKB-KW"/>
</dbReference>
<dbReference type="Pfam" id="PF02581">
    <property type="entry name" value="TMP-TENI"/>
    <property type="match status" value="1"/>
</dbReference>
<dbReference type="CDD" id="cd00564">
    <property type="entry name" value="TMP_TenI"/>
    <property type="match status" value="1"/>
</dbReference>
<feature type="domain" description="Thiamine phosphate synthase/TenI" evidence="3">
    <location>
        <begin position="15"/>
        <end position="184"/>
    </location>
</feature>
<dbReference type="GO" id="GO:0005737">
    <property type="term" value="C:cytoplasm"/>
    <property type="evidence" value="ECO:0007669"/>
    <property type="project" value="TreeGrafter"/>
</dbReference>
<dbReference type="Gene3D" id="3.20.20.70">
    <property type="entry name" value="Aldolase class I"/>
    <property type="match status" value="1"/>
</dbReference>
<keyword evidence="5" id="KW-1185">Reference proteome</keyword>
<comment type="pathway">
    <text evidence="1">Cofactor biosynthesis; thiamine diphosphate biosynthesis.</text>
</comment>
<evidence type="ECO:0000256" key="1">
    <source>
        <dbReference type="ARBA" id="ARBA00004948"/>
    </source>
</evidence>
<dbReference type="PANTHER" id="PTHR20857:SF22">
    <property type="entry name" value="THIAZOLE TAUTOMERASE"/>
    <property type="match status" value="1"/>
</dbReference>
<protein>
    <submittedName>
        <fullName evidence="4">Thiamine phosphate synthase</fullName>
    </submittedName>
</protein>
<evidence type="ECO:0000259" key="3">
    <source>
        <dbReference type="Pfam" id="PF02581"/>
    </source>
</evidence>
<name>A0A3A9KC01_9BACI</name>
<dbReference type="PANTHER" id="PTHR20857">
    <property type="entry name" value="THIAMINE-PHOSPHATE PYROPHOSPHORYLASE"/>
    <property type="match status" value="1"/>
</dbReference>
<dbReference type="InterPro" id="IPR022998">
    <property type="entry name" value="ThiamineP_synth_TenI"/>
</dbReference>
<dbReference type="Proteomes" id="UP000281498">
    <property type="component" value="Unassembled WGS sequence"/>
</dbReference>
<dbReference type="InterPro" id="IPR013785">
    <property type="entry name" value="Aldolase_TIM"/>
</dbReference>
<evidence type="ECO:0000256" key="2">
    <source>
        <dbReference type="ARBA" id="ARBA00022977"/>
    </source>
</evidence>
<evidence type="ECO:0000313" key="5">
    <source>
        <dbReference type="Proteomes" id="UP000281498"/>
    </source>
</evidence>
<dbReference type="RefSeq" id="WP_110937370.1">
    <property type="nucleotide sequence ID" value="NZ_KZ614146.1"/>
</dbReference>
<organism evidence="4 5">
    <name type="scientific">Salipaludibacillus neizhouensis</name>
    <dbReference type="NCBI Taxonomy" id="885475"/>
    <lineage>
        <taxon>Bacteria</taxon>
        <taxon>Bacillati</taxon>
        <taxon>Bacillota</taxon>
        <taxon>Bacilli</taxon>
        <taxon>Bacillales</taxon>
        <taxon>Bacillaceae</taxon>
    </lineage>
</organism>